<feature type="transmembrane region" description="Helical" evidence="2">
    <location>
        <begin position="322"/>
        <end position="345"/>
    </location>
</feature>
<keyword evidence="2" id="KW-1133">Transmembrane helix</keyword>
<keyword evidence="2" id="KW-0472">Membrane</keyword>
<dbReference type="EMBL" id="QPKB01000003">
    <property type="protein sequence ID" value="RWR78821.1"/>
    <property type="molecule type" value="Genomic_DNA"/>
</dbReference>
<dbReference type="Gene3D" id="1.25.40.20">
    <property type="entry name" value="Ankyrin repeat-containing domain"/>
    <property type="match status" value="3"/>
</dbReference>
<feature type="transmembrane region" description="Helical" evidence="2">
    <location>
        <begin position="691"/>
        <end position="715"/>
    </location>
</feature>
<dbReference type="Proteomes" id="UP000283530">
    <property type="component" value="Unassembled WGS sequence"/>
</dbReference>
<name>A0A3S4NLK2_9MAGN</name>
<feature type="domain" description="PGG" evidence="3">
    <location>
        <begin position="644"/>
        <end position="756"/>
    </location>
</feature>
<feature type="region of interest" description="Disordered" evidence="1">
    <location>
        <begin position="457"/>
        <end position="495"/>
    </location>
</feature>
<keyword evidence="2" id="KW-0812">Transmembrane</keyword>
<dbReference type="SUPFAM" id="SSF48403">
    <property type="entry name" value="Ankyrin repeat"/>
    <property type="match status" value="2"/>
</dbReference>
<feature type="transmembrane region" description="Helical" evidence="2">
    <location>
        <begin position="652"/>
        <end position="671"/>
    </location>
</feature>
<dbReference type="GO" id="GO:0016020">
    <property type="term" value="C:membrane"/>
    <property type="evidence" value="ECO:0007669"/>
    <property type="project" value="TreeGrafter"/>
</dbReference>
<dbReference type="InterPro" id="IPR036770">
    <property type="entry name" value="Ankyrin_rpt-contain_sf"/>
</dbReference>
<evidence type="ECO:0000259" key="3">
    <source>
        <dbReference type="Pfam" id="PF13962"/>
    </source>
</evidence>
<dbReference type="SMART" id="SM00248">
    <property type="entry name" value="ANK"/>
    <property type="match status" value="6"/>
</dbReference>
<evidence type="ECO:0000256" key="2">
    <source>
        <dbReference type="SAM" id="Phobius"/>
    </source>
</evidence>
<keyword evidence="5" id="KW-1185">Reference proteome</keyword>
<proteinExistence type="predicted"/>
<feature type="transmembrane region" description="Helical" evidence="2">
    <location>
        <begin position="768"/>
        <end position="787"/>
    </location>
</feature>
<accession>A0A3S4NLK2</accession>
<dbReference type="Pfam" id="PF13962">
    <property type="entry name" value="PGG"/>
    <property type="match status" value="1"/>
</dbReference>
<gene>
    <name evidence="4" type="ORF">CKAN_00737200</name>
</gene>
<dbReference type="InterPro" id="IPR002110">
    <property type="entry name" value="Ankyrin_rpt"/>
</dbReference>
<evidence type="ECO:0000313" key="4">
    <source>
        <dbReference type="EMBL" id="RWR78821.1"/>
    </source>
</evidence>
<feature type="transmembrane region" description="Helical" evidence="2">
    <location>
        <begin position="735"/>
        <end position="756"/>
    </location>
</feature>
<protein>
    <submittedName>
        <fullName evidence="4">Serine/threonine-protein phosphatase 6 regulatory ankyrin repeat subunit B-like protein</fullName>
    </submittedName>
</protein>
<sequence length="809" mass="90466">MEPGSGSLVDLEGQGMDRSIVHEEAEERGEMFSSLREGDWNSMLEFLKQHGSRSSIVHPVSTEFKDTIVHAAAALGQTEVVKDLLVRIKEMNLEMSLGVLLANQLGNNPLHSAALMGQVGTLRVIFEEVPELASARNIYGETPIFQAAVSGSKQVFSELASMLPPDTKDIITMLRRNDGDTILHCALSGEYFDLAKDILERFSQLVYYRNGRGLTPLHILANNPSGFKSGCQLGLLNRLLYSSIKVPTRTNSDVPTEIKQENGLRELAGDHKLNVTVANFWEKTFAALDRRRPLRKGAQSNDTQTSEPRPSAEDRFFKHLSVVLELIVFSLVLILFSPILALLLILTLEYYVIRILAWPVILAVEGFIKRRATIQKLKKKHTWANEVTETILENIKQWQDFSEINSGMDPYRYQVEWARGNKLGKELQGDETLTALLQEIEIPSAFETNFIQKSKQIASTASHPSDPTPSSLPPTNSYMSSSTNGASFDRTREETKRGVIESPFLIAGKKGVIKMVEEILNSFPMAIHDKDLEHKNIMLLAAEHRQHEIYEKFLGNTFQSWFGEVDAEGNSLLHLAAKYPDNQGLLISGAIPGAALQMQREIAWFNFVKKRLPPYFSTLQNHYDQTAMEVFTETHQELAMQRAKWLSKASQSCSVVATLIISVVFATMSTVPGGLLQEQQDRGLPVYRGRLAFNVFSVSSLTALCLSSISLIMFLKILTSPYQDSDISNKLANKLIFGLGFLFISIMAMFLSFFSGDLFVLDSKIKHIAYPIYVLTLCVVLAGFPLYSEIVKMVVTGIPTSTRPRRPSF</sequence>
<dbReference type="PANTHER" id="PTHR24177:SF103">
    <property type="entry name" value="PGG DOMAIN-CONTAINING PROTEIN"/>
    <property type="match status" value="1"/>
</dbReference>
<dbReference type="STRING" id="337451.A0A3S4NLK2"/>
<evidence type="ECO:0000313" key="5">
    <source>
        <dbReference type="Proteomes" id="UP000283530"/>
    </source>
</evidence>
<dbReference type="PANTHER" id="PTHR24177">
    <property type="entry name" value="CASKIN"/>
    <property type="match status" value="1"/>
</dbReference>
<dbReference type="AlphaFoldDB" id="A0A3S4NLK2"/>
<evidence type="ECO:0000256" key="1">
    <source>
        <dbReference type="SAM" id="MobiDB-lite"/>
    </source>
</evidence>
<reference evidence="4 5" key="1">
    <citation type="journal article" date="2019" name="Nat. Plants">
        <title>Stout camphor tree genome fills gaps in understanding of flowering plant genome evolution.</title>
        <authorList>
            <person name="Chaw S.M."/>
            <person name="Liu Y.C."/>
            <person name="Wu Y.W."/>
            <person name="Wang H.Y."/>
            <person name="Lin C.I."/>
            <person name="Wu C.S."/>
            <person name="Ke H.M."/>
            <person name="Chang L.Y."/>
            <person name="Hsu C.Y."/>
            <person name="Yang H.T."/>
            <person name="Sudianto E."/>
            <person name="Hsu M.H."/>
            <person name="Wu K.P."/>
            <person name="Wang L.N."/>
            <person name="Leebens-Mack J.H."/>
            <person name="Tsai I.J."/>
        </authorList>
    </citation>
    <scope>NUCLEOTIDE SEQUENCE [LARGE SCALE GENOMIC DNA]</scope>
    <source>
        <strain evidence="5">cv. Chaw 1501</strain>
        <tissue evidence="4">Young leaves</tissue>
    </source>
</reference>
<dbReference type="InterPro" id="IPR026961">
    <property type="entry name" value="PGG_dom"/>
</dbReference>
<organism evidence="4 5">
    <name type="scientific">Cinnamomum micranthum f. kanehirae</name>
    <dbReference type="NCBI Taxonomy" id="337451"/>
    <lineage>
        <taxon>Eukaryota</taxon>
        <taxon>Viridiplantae</taxon>
        <taxon>Streptophyta</taxon>
        <taxon>Embryophyta</taxon>
        <taxon>Tracheophyta</taxon>
        <taxon>Spermatophyta</taxon>
        <taxon>Magnoliopsida</taxon>
        <taxon>Magnoliidae</taxon>
        <taxon>Laurales</taxon>
        <taxon>Lauraceae</taxon>
        <taxon>Cinnamomum</taxon>
    </lineage>
</organism>
<comment type="caution">
    <text evidence="4">The sequence shown here is derived from an EMBL/GenBank/DDBJ whole genome shotgun (WGS) entry which is preliminary data.</text>
</comment>